<name>A0A6N2YPQ2_9CLOT</name>
<dbReference type="AlphaFoldDB" id="A0A6N2YPQ2"/>
<reference evidence="1" key="1">
    <citation type="submission" date="2019-11" db="EMBL/GenBank/DDBJ databases">
        <authorList>
            <person name="Feng L."/>
        </authorList>
    </citation>
    <scope>NUCLEOTIDE SEQUENCE</scope>
    <source>
        <strain evidence="1">CTertiumLFYP3</strain>
    </source>
</reference>
<proteinExistence type="predicted"/>
<protein>
    <submittedName>
        <fullName evidence="1">Uncharacterized protein</fullName>
    </submittedName>
</protein>
<organism evidence="1">
    <name type="scientific">Clostridium tertium</name>
    <dbReference type="NCBI Taxonomy" id="1559"/>
    <lineage>
        <taxon>Bacteria</taxon>
        <taxon>Bacillati</taxon>
        <taxon>Bacillota</taxon>
        <taxon>Clostridia</taxon>
        <taxon>Eubacteriales</taxon>
        <taxon>Clostridiaceae</taxon>
        <taxon>Clostridium</taxon>
    </lineage>
</organism>
<accession>A0A6N2YPQ2</accession>
<sequence length="197" mass="23822">MCDIKREECINEIKKSIEEKMEKLFEKAHKYTENLSHDDIVRLHENHIKDVFYPYINNIPFLGKMIEDEGEGKVLEELKVKFMENFHFHEKMLKCEEFRGDRKTKYTEEEILENDKKISKYIREVVTSIIQECRDLNSDEIKEIHMFIFNLIFNSDIKHIPCFKNAAETMNMDVINRIHDRKVTDTISKYMLMYKEN</sequence>
<gene>
    <name evidence="1" type="ORF">CTLFYP3_00442</name>
</gene>
<dbReference type="EMBL" id="CACRTO010000005">
    <property type="protein sequence ID" value="VYT68859.1"/>
    <property type="molecule type" value="Genomic_DNA"/>
</dbReference>
<dbReference type="RefSeq" id="WP_156624539.1">
    <property type="nucleotide sequence ID" value="NZ_CACRTO010000005.1"/>
</dbReference>
<evidence type="ECO:0000313" key="1">
    <source>
        <dbReference type="EMBL" id="VYT68859.1"/>
    </source>
</evidence>